<feature type="compositionally biased region" description="Low complexity" evidence="1">
    <location>
        <begin position="34"/>
        <end position="50"/>
    </location>
</feature>
<feature type="compositionally biased region" description="Basic and acidic residues" evidence="1">
    <location>
        <begin position="119"/>
        <end position="131"/>
    </location>
</feature>
<evidence type="ECO:0000256" key="1">
    <source>
        <dbReference type="SAM" id="MobiDB-lite"/>
    </source>
</evidence>
<proteinExistence type="predicted"/>
<dbReference type="Proteomes" id="UP001634007">
    <property type="component" value="Unassembled WGS sequence"/>
</dbReference>
<evidence type="ECO:0000313" key="2">
    <source>
        <dbReference type="EMBL" id="KAL3734313.1"/>
    </source>
</evidence>
<reference evidence="2 3" key="1">
    <citation type="submission" date="2024-11" db="EMBL/GenBank/DDBJ databases">
        <title>Chromosome-level genome assembly of Eucalyptus globulus Labill. provides insights into its genome evolution.</title>
        <authorList>
            <person name="Li X."/>
        </authorList>
    </citation>
    <scope>NUCLEOTIDE SEQUENCE [LARGE SCALE GENOMIC DNA]</scope>
    <source>
        <strain evidence="2">CL2024</strain>
        <tissue evidence="2">Fresh tender leaves</tissue>
    </source>
</reference>
<name>A0ABD3K4W2_EUCGL</name>
<accession>A0ABD3K4W2</accession>
<comment type="caution">
    <text evidence="2">The sequence shown here is derived from an EMBL/GenBank/DDBJ whole genome shotgun (WGS) entry which is preliminary data.</text>
</comment>
<dbReference type="AlphaFoldDB" id="A0ABD3K4W2"/>
<gene>
    <name evidence="2" type="ORF">ACJRO7_023630</name>
</gene>
<organism evidence="2 3">
    <name type="scientific">Eucalyptus globulus</name>
    <name type="common">Tasmanian blue gum</name>
    <dbReference type="NCBI Taxonomy" id="34317"/>
    <lineage>
        <taxon>Eukaryota</taxon>
        <taxon>Viridiplantae</taxon>
        <taxon>Streptophyta</taxon>
        <taxon>Embryophyta</taxon>
        <taxon>Tracheophyta</taxon>
        <taxon>Spermatophyta</taxon>
        <taxon>Magnoliopsida</taxon>
        <taxon>eudicotyledons</taxon>
        <taxon>Gunneridae</taxon>
        <taxon>Pentapetalae</taxon>
        <taxon>rosids</taxon>
        <taxon>malvids</taxon>
        <taxon>Myrtales</taxon>
        <taxon>Myrtaceae</taxon>
        <taxon>Myrtoideae</taxon>
        <taxon>Eucalypteae</taxon>
        <taxon>Eucalyptus</taxon>
    </lineage>
</organism>
<protein>
    <submittedName>
        <fullName evidence="2">Uncharacterized protein</fullName>
    </submittedName>
</protein>
<feature type="region of interest" description="Disordered" evidence="1">
    <location>
        <begin position="13"/>
        <end position="149"/>
    </location>
</feature>
<feature type="compositionally biased region" description="Basic and acidic residues" evidence="1">
    <location>
        <begin position="96"/>
        <end position="106"/>
    </location>
</feature>
<evidence type="ECO:0000313" key="3">
    <source>
        <dbReference type="Proteomes" id="UP001634007"/>
    </source>
</evidence>
<dbReference type="EMBL" id="JBJKBG010000006">
    <property type="protein sequence ID" value="KAL3734313.1"/>
    <property type="molecule type" value="Genomic_DNA"/>
</dbReference>
<sequence length="149" mass="16046">MSRFIQDNAQILGALRRRNPDAAAWPKEADRIRSSQPSKAATPATASPSTPLDPNACGGPDRGVPYTDGDPTSSFSGEKRRGPEIPAPLRGRKIKRDRESQGRQDRCPPSFGSPLAAVEKYRFPTGFHDDAGGPSTPECRNHPVLLVSA</sequence>
<keyword evidence="3" id="KW-1185">Reference proteome</keyword>